<dbReference type="InterPro" id="IPR012674">
    <property type="entry name" value="Calycin"/>
</dbReference>
<sequence length="130" mass="15395">MHHPDFRYVQHGHGVPVYAGKTYRYDYTDGNVFIIHFFDATHRHDEGIAGQHKGLKGYYPFNYVEIAPCVYFMYWLEEVYTVSQVVDLSRMLVYTHYTYDRNGDRQSFFHCGTITELCTAPHHHPNSSFY</sequence>
<accession>A0ABV5KHX3</accession>
<organism evidence="2 3">
    <name type="scientific">Paenibacillus aurantiacus</name>
    <dbReference type="NCBI Taxonomy" id="1936118"/>
    <lineage>
        <taxon>Bacteria</taxon>
        <taxon>Bacillati</taxon>
        <taxon>Bacillota</taxon>
        <taxon>Bacilli</taxon>
        <taxon>Bacillales</taxon>
        <taxon>Paenibacillaceae</taxon>
        <taxon>Paenibacillus</taxon>
    </lineage>
</organism>
<gene>
    <name evidence="2" type="ORF">ACFFSY_00810</name>
</gene>
<keyword evidence="3" id="KW-1185">Reference proteome</keyword>
<comment type="caution">
    <text evidence="2">The sequence shown here is derived from an EMBL/GenBank/DDBJ whole genome shotgun (WGS) entry which is preliminary data.</text>
</comment>
<evidence type="ECO:0000313" key="2">
    <source>
        <dbReference type="EMBL" id="MFB9324480.1"/>
    </source>
</evidence>
<proteinExistence type="predicted"/>
<dbReference type="InterPro" id="IPR053892">
    <property type="entry name" value="MoaF-like"/>
</dbReference>
<dbReference type="EMBL" id="JBHMDO010000003">
    <property type="protein sequence ID" value="MFB9324480.1"/>
    <property type="molecule type" value="Genomic_DNA"/>
</dbReference>
<dbReference type="Pfam" id="PF22036">
    <property type="entry name" value="MoaF_like"/>
    <property type="match status" value="1"/>
</dbReference>
<feature type="domain" description="MoaF-like" evidence="1">
    <location>
        <begin position="19"/>
        <end position="101"/>
    </location>
</feature>
<dbReference type="RefSeq" id="WP_377488466.1">
    <property type="nucleotide sequence ID" value="NZ_JBHMDO010000003.1"/>
</dbReference>
<protein>
    <recommendedName>
        <fullName evidence="1">MoaF-like domain-containing protein</fullName>
    </recommendedName>
</protein>
<evidence type="ECO:0000259" key="1">
    <source>
        <dbReference type="Pfam" id="PF22036"/>
    </source>
</evidence>
<dbReference type="Proteomes" id="UP001589747">
    <property type="component" value="Unassembled WGS sequence"/>
</dbReference>
<name>A0ABV5KHX3_9BACL</name>
<reference evidence="2 3" key="1">
    <citation type="submission" date="2024-09" db="EMBL/GenBank/DDBJ databases">
        <authorList>
            <person name="Sun Q."/>
            <person name="Mori K."/>
        </authorList>
    </citation>
    <scope>NUCLEOTIDE SEQUENCE [LARGE SCALE GENOMIC DNA]</scope>
    <source>
        <strain evidence="2 3">TISTR 2452</strain>
    </source>
</reference>
<evidence type="ECO:0000313" key="3">
    <source>
        <dbReference type="Proteomes" id="UP001589747"/>
    </source>
</evidence>
<dbReference type="Gene3D" id="2.40.128.20">
    <property type="match status" value="1"/>
</dbReference>